<protein>
    <submittedName>
        <fullName evidence="2">Glycosyl transferase</fullName>
    </submittedName>
</protein>
<dbReference type="GO" id="GO:0016740">
    <property type="term" value="F:transferase activity"/>
    <property type="evidence" value="ECO:0007669"/>
    <property type="project" value="UniProtKB-KW"/>
</dbReference>
<gene>
    <name evidence="2" type="ORF">BAQU_1788</name>
</gene>
<proteinExistence type="predicted"/>
<dbReference type="Proteomes" id="UP000216451">
    <property type="component" value="Unassembled WGS sequence"/>
</dbReference>
<dbReference type="OrthoDB" id="3183633at2"/>
<dbReference type="EMBL" id="MWXA01000008">
    <property type="protein sequence ID" value="OZG65605.1"/>
    <property type="molecule type" value="Genomic_DNA"/>
</dbReference>
<sequence>MTRQELLVPASIIIAVAAHKQYRMPDDSIYLPIHVGAAIHSDVLQGMTGDNTGINISKRNNSYSELTALYWIWKNTSSEYKGLVHYRRHFGTRSAVRFITQDRFKRIILSKELQEILKENDVIVAKKRNYYIETVSSHYSHTFTPKHLEVARKILVENYAPFVPAFDKVMMSRSAHMFNMFIMKNNIFDNYCTFLFPFLRRLETELGYANLDAFQSRYPGRVSEMLLDVWLITTKLKFTELPVINTEPVDWPKKGASFLMAKFKKKGYTKSF</sequence>
<keyword evidence="3" id="KW-1185">Reference proteome</keyword>
<accession>A0A261G305</accession>
<keyword evidence="2" id="KW-0808">Transferase</keyword>
<reference evidence="2 3" key="1">
    <citation type="journal article" date="2017" name="BMC Genomics">
        <title>Comparative genomic and phylogenomic analyses of the Bifidobacteriaceae family.</title>
        <authorList>
            <person name="Lugli G.A."/>
            <person name="Milani C."/>
            <person name="Turroni F."/>
            <person name="Duranti S."/>
            <person name="Mancabelli L."/>
            <person name="Mangifesta M."/>
            <person name="Ferrario C."/>
            <person name="Modesto M."/>
            <person name="Mattarelli P."/>
            <person name="Jiri K."/>
            <person name="van Sinderen D."/>
            <person name="Ventura M."/>
        </authorList>
    </citation>
    <scope>NUCLEOTIDE SEQUENCE [LARGE SCALE GENOMIC DNA]</scope>
    <source>
        <strain evidence="2 3">LMG 28769</strain>
    </source>
</reference>
<dbReference type="Pfam" id="PF14393">
    <property type="entry name" value="DUF4422"/>
    <property type="match status" value="1"/>
</dbReference>
<evidence type="ECO:0000313" key="2">
    <source>
        <dbReference type="EMBL" id="OZG65605.1"/>
    </source>
</evidence>
<evidence type="ECO:0000259" key="1">
    <source>
        <dbReference type="Pfam" id="PF14393"/>
    </source>
</evidence>
<dbReference type="GeneID" id="98296437"/>
<comment type="caution">
    <text evidence="2">The sequence shown here is derived from an EMBL/GenBank/DDBJ whole genome shotgun (WGS) entry which is preliminary data.</text>
</comment>
<dbReference type="RefSeq" id="WP_094694876.1">
    <property type="nucleotide sequence ID" value="NZ_JBDNSG010000024.1"/>
</dbReference>
<organism evidence="2 3">
    <name type="scientific">Bifidobacterium aquikefiri</name>
    <dbReference type="NCBI Taxonomy" id="1653207"/>
    <lineage>
        <taxon>Bacteria</taxon>
        <taxon>Bacillati</taxon>
        <taxon>Actinomycetota</taxon>
        <taxon>Actinomycetes</taxon>
        <taxon>Bifidobacteriales</taxon>
        <taxon>Bifidobacteriaceae</taxon>
        <taxon>Bifidobacterium</taxon>
    </lineage>
</organism>
<feature type="domain" description="DUF4422" evidence="1">
    <location>
        <begin position="14"/>
        <end position="233"/>
    </location>
</feature>
<evidence type="ECO:0000313" key="3">
    <source>
        <dbReference type="Proteomes" id="UP000216451"/>
    </source>
</evidence>
<dbReference type="AlphaFoldDB" id="A0A261G305"/>
<dbReference type="InterPro" id="IPR025536">
    <property type="entry name" value="DUF4422"/>
</dbReference>
<name>A0A261G305_9BIFI</name>